<dbReference type="SUPFAM" id="SSF55874">
    <property type="entry name" value="ATPase domain of HSP90 chaperone/DNA topoisomerase II/histidine kinase"/>
    <property type="match status" value="1"/>
</dbReference>
<dbReference type="InterPro" id="IPR005467">
    <property type="entry name" value="His_kinase_dom"/>
</dbReference>
<dbReference type="PROSITE" id="PS50110">
    <property type="entry name" value="RESPONSE_REGULATORY"/>
    <property type="match status" value="2"/>
</dbReference>
<dbReference type="InterPro" id="IPR035965">
    <property type="entry name" value="PAS-like_dom_sf"/>
</dbReference>
<keyword evidence="6" id="KW-0808">Transferase</keyword>
<dbReference type="GO" id="GO:0005524">
    <property type="term" value="F:ATP binding"/>
    <property type="evidence" value="ECO:0007669"/>
    <property type="project" value="UniProtKB-KW"/>
</dbReference>
<evidence type="ECO:0000313" key="25">
    <source>
        <dbReference type="EMBL" id="AAZ47620.1"/>
    </source>
</evidence>
<dbReference type="SUPFAM" id="SSF47226">
    <property type="entry name" value="Histidine-containing phosphotransfer domain, HPT domain"/>
    <property type="match status" value="1"/>
</dbReference>
<dbReference type="PROSITE" id="PS50112">
    <property type="entry name" value="PAS"/>
    <property type="match status" value="1"/>
</dbReference>
<evidence type="ECO:0000256" key="16">
    <source>
        <dbReference type="ARBA" id="ARBA00070152"/>
    </source>
</evidence>
<dbReference type="PROSITE" id="PS50109">
    <property type="entry name" value="HIS_KIN"/>
    <property type="match status" value="1"/>
</dbReference>
<evidence type="ECO:0000259" key="21">
    <source>
        <dbReference type="PROSITE" id="PS50109"/>
    </source>
</evidence>
<keyword evidence="13" id="KW-0472">Membrane</keyword>
<dbReference type="Gene3D" id="1.20.120.160">
    <property type="entry name" value="HPT domain"/>
    <property type="match status" value="1"/>
</dbReference>
<evidence type="ECO:0000256" key="11">
    <source>
        <dbReference type="ARBA" id="ARBA00022989"/>
    </source>
</evidence>
<evidence type="ECO:0000256" key="2">
    <source>
        <dbReference type="ARBA" id="ARBA00004651"/>
    </source>
</evidence>
<dbReference type="eggNOG" id="COG0680">
    <property type="taxonomic scope" value="Bacteria"/>
</dbReference>
<evidence type="ECO:0000256" key="5">
    <source>
        <dbReference type="ARBA" id="ARBA00022553"/>
    </source>
</evidence>
<dbReference type="SUPFAM" id="SSF52172">
    <property type="entry name" value="CheY-like"/>
    <property type="match status" value="2"/>
</dbReference>
<name>Q47C11_DECAR</name>
<feature type="modified residue" description="4-aspartylphosphate" evidence="18">
    <location>
        <position position="839"/>
    </location>
</feature>
<feature type="modified residue" description="Phosphohistidine" evidence="17">
    <location>
        <position position="998"/>
    </location>
</feature>
<dbReference type="HOGENOM" id="CLU_000445_114_15_4"/>
<dbReference type="PROSITE" id="PS50894">
    <property type="entry name" value="HPT"/>
    <property type="match status" value="1"/>
</dbReference>
<keyword evidence="7" id="KW-0812">Transmembrane</keyword>
<dbReference type="InterPro" id="IPR036890">
    <property type="entry name" value="HATPase_C_sf"/>
</dbReference>
<keyword evidence="11" id="KW-1133">Transmembrane helix</keyword>
<feature type="domain" description="HPt" evidence="24">
    <location>
        <begin position="959"/>
        <end position="1052"/>
    </location>
</feature>
<dbReference type="SUPFAM" id="SSF55785">
    <property type="entry name" value="PYP-like sensor domain (PAS domain)"/>
    <property type="match status" value="1"/>
</dbReference>
<evidence type="ECO:0000256" key="14">
    <source>
        <dbReference type="ARBA" id="ARBA00023306"/>
    </source>
</evidence>
<sequence length="1053" mass="113833">MSERKQLRILCFGNPLHGDDGFGPTVSLALRRKVLPAGVEVVDCGTRGLDVLHLFEDCTSVIVIDAMAGERPGTLHELSPHQVPVENTASGGHGAGVGYLLAAVREMIARPPVIKIIAVEIGAVKSFSPGLSLEVAAAVSEAIELIQDCCAAMAGHDPDELANELETLRQANRALEAELTKCTEALDQLISEQENQNDELRHRSRQLAMLQGTVDRAIDTMAEIIVMLGPDGRVTRTNRLLEIELGYTAESLVGGYFEDCLPLAGQNALRALLPAGAKPPLLLNAIRAAGGHFVAELNFRRADAASEHDLEGTVPYLVHASLIHSQAGKLEGAIVISTNISVLKAREKALRNNERQLHETAEELRNHRDNLAAMVEEQTRDLRQAKEQAEEASRAKSEFLSNMSHEVRTPLNAILGLSDLCLQTPLNPQQNQHLSKIRLAADHLLGIINDILDFSRIEAGKLSIEKLIFELPSLLEEISDLLIGRIEEKNLELCVDIAAEASRSFVGDPLRLKQVIINLLGNAIKFSDQGSVRLGCRIDSTDHNSTSLHFSVSDEGIGISEEQQNALFSAFSQADTSTTRRFGGSGLGLVISKRLVELMGGRIWLESTPGNGSTFHFTIRLDNAPDVPLLIDELRKHLAKHAGRTVLITDDNPFAAQALAAQCQQLGLLTETCPSGESALAALNHPGANYLAALIDWHLPAGLDGVETMKRIRSNLGVQAPPLILLSSQKASGASALDDLPADALLIKPCSVRHLYAALARPLHLPEITMRAPAVPALDLSGIALLSNTDILVVDDIELNRDLMRELFATAGLNIRLACNGREAITAIHSKKPDLVLMDCQMPVMDGFSATRELRARPEYAELPIIALTAGALDHDREQCLAAGMNAYVTKPVNLEKLLRVIAEQLSPGTAGSMPERRTALPPPPPNSVTTTPHAETTKLPELPGIDVTAGLMRVRNKADFYCRMLVKFRDTHCAALAADLRAALDEGNRPEAIRLAHSVKGIALSLGIDMLGERALNLEMKLKDPTASDVAPEVELLLTELAQIRQVLQALG</sequence>
<dbReference type="eggNOG" id="COG4942">
    <property type="taxonomic scope" value="Bacteria"/>
</dbReference>
<keyword evidence="4" id="KW-1003">Cell membrane</keyword>
<proteinExistence type="predicted"/>
<evidence type="ECO:0000256" key="12">
    <source>
        <dbReference type="ARBA" id="ARBA00023012"/>
    </source>
</evidence>
<dbReference type="GO" id="GO:0008233">
    <property type="term" value="F:peptidase activity"/>
    <property type="evidence" value="ECO:0007669"/>
    <property type="project" value="InterPro"/>
</dbReference>
<evidence type="ECO:0000256" key="17">
    <source>
        <dbReference type="PROSITE-ProRule" id="PRU00110"/>
    </source>
</evidence>
<feature type="domain" description="Response regulatory" evidence="22">
    <location>
        <begin position="645"/>
        <end position="763"/>
    </location>
</feature>
<dbReference type="FunFam" id="3.30.565.10:FF:000010">
    <property type="entry name" value="Sensor histidine kinase RcsC"/>
    <property type="match status" value="1"/>
</dbReference>
<dbReference type="InterPro" id="IPR003661">
    <property type="entry name" value="HisK_dim/P_dom"/>
</dbReference>
<dbReference type="InterPro" id="IPR000014">
    <property type="entry name" value="PAS"/>
</dbReference>
<dbReference type="SMART" id="SM00387">
    <property type="entry name" value="HATPase_c"/>
    <property type="match status" value="1"/>
</dbReference>
<dbReference type="AlphaFoldDB" id="Q47C11"/>
<evidence type="ECO:0000256" key="6">
    <source>
        <dbReference type="ARBA" id="ARBA00022679"/>
    </source>
</evidence>
<dbReference type="InterPro" id="IPR000671">
    <property type="entry name" value="Peptidase_A31"/>
</dbReference>
<dbReference type="CDD" id="cd00518">
    <property type="entry name" value="H2MP"/>
    <property type="match status" value="1"/>
</dbReference>
<dbReference type="CDD" id="cd00082">
    <property type="entry name" value="HisKA"/>
    <property type="match status" value="1"/>
</dbReference>
<dbReference type="CDD" id="cd00156">
    <property type="entry name" value="REC"/>
    <property type="match status" value="1"/>
</dbReference>
<dbReference type="Pfam" id="PF01627">
    <property type="entry name" value="Hpt"/>
    <property type="match status" value="1"/>
</dbReference>
<feature type="domain" description="Response regulatory" evidence="22">
    <location>
        <begin position="790"/>
        <end position="906"/>
    </location>
</feature>
<dbReference type="PRINTS" id="PR00344">
    <property type="entry name" value="BCTRLSENSOR"/>
</dbReference>
<keyword evidence="5 18" id="KW-0597">Phosphoprotein</keyword>
<evidence type="ECO:0000256" key="18">
    <source>
        <dbReference type="PROSITE-ProRule" id="PRU00169"/>
    </source>
</evidence>
<evidence type="ECO:0000256" key="4">
    <source>
        <dbReference type="ARBA" id="ARBA00022475"/>
    </source>
</evidence>
<dbReference type="Pfam" id="PF02518">
    <property type="entry name" value="HATPase_c"/>
    <property type="match status" value="1"/>
</dbReference>
<evidence type="ECO:0000256" key="3">
    <source>
        <dbReference type="ARBA" id="ARBA00012438"/>
    </source>
</evidence>
<evidence type="ECO:0000256" key="1">
    <source>
        <dbReference type="ARBA" id="ARBA00000085"/>
    </source>
</evidence>
<dbReference type="NCBIfam" id="TIGR00072">
    <property type="entry name" value="hydrog_prot"/>
    <property type="match status" value="1"/>
</dbReference>
<dbReference type="Gene3D" id="3.40.50.1450">
    <property type="entry name" value="HybD-like"/>
    <property type="match status" value="1"/>
</dbReference>
<evidence type="ECO:0000256" key="15">
    <source>
        <dbReference type="ARBA" id="ARBA00058004"/>
    </source>
</evidence>
<dbReference type="PANTHER" id="PTHR45339:SF1">
    <property type="entry name" value="HYBRID SIGNAL TRANSDUCTION HISTIDINE KINASE J"/>
    <property type="match status" value="1"/>
</dbReference>
<organism evidence="25">
    <name type="scientific">Dechloromonas aromatica (strain RCB)</name>
    <dbReference type="NCBI Taxonomy" id="159087"/>
    <lineage>
        <taxon>Bacteria</taxon>
        <taxon>Pseudomonadati</taxon>
        <taxon>Pseudomonadota</taxon>
        <taxon>Betaproteobacteria</taxon>
        <taxon>Rhodocyclales</taxon>
        <taxon>Azonexaceae</taxon>
        <taxon>Dechloromonas</taxon>
    </lineage>
</organism>
<dbReference type="PANTHER" id="PTHR45339">
    <property type="entry name" value="HYBRID SIGNAL TRANSDUCTION HISTIDINE KINASE J"/>
    <property type="match status" value="1"/>
</dbReference>
<dbReference type="CDD" id="cd17546">
    <property type="entry name" value="REC_hyHK_CKI1_RcsC-like"/>
    <property type="match status" value="1"/>
</dbReference>
<dbReference type="Pfam" id="PF01750">
    <property type="entry name" value="HycI"/>
    <property type="match status" value="1"/>
</dbReference>
<gene>
    <name evidence="25" type="ordered locus">Daro_2890</name>
</gene>
<feature type="region of interest" description="Disordered" evidence="20">
    <location>
        <begin position="909"/>
        <end position="938"/>
    </location>
</feature>
<feature type="domain" description="PAS" evidence="23">
    <location>
        <begin position="210"/>
        <end position="254"/>
    </location>
</feature>
<evidence type="ECO:0000256" key="20">
    <source>
        <dbReference type="SAM" id="MobiDB-lite"/>
    </source>
</evidence>
<dbReference type="GO" id="GO:0000155">
    <property type="term" value="F:phosphorelay sensor kinase activity"/>
    <property type="evidence" value="ECO:0007669"/>
    <property type="project" value="InterPro"/>
</dbReference>
<evidence type="ECO:0000259" key="22">
    <source>
        <dbReference type="PROSITE" id="PS50110"/>
    </source>
</evidence>
<dbReference type="eggNOG" id="COG2198">
    <property type="taxonomic scope" value="Bacteria"/>
</dbReference>
<dbReference type="InterPro" id="IPR001789">
    <property type="entry name" value="Sig_transdc_resp-reg_receiver"/>
</dbReference>
<dbReference type="SUPFAM" id="SSF47384">
    <property type="entry name" value="Homodimeric domain of signal transducing histidine kinase"/>
    <property type="match status" value="1"/>
</dbReference>
<evidence type="ECO:0000256" key="13">
    <source>
        <dbReference type="ARBA" id="ARBA00023136"/>
    </source>
</evidence>
<dbReference type="Pfam" id="PF00512">
    <property type="entry name" value="HisKA"/>
    <property type="match status" value="1"/>
</dbReference>
<dbReference type="Pfam" id="PF00072">
    <property type="entry name" value="Response_reg"/>
    <property type="match status" value="2"/>
</dbReference>
<dbReference type="eggNOG" id="COG2205">
    <property type="taxonomic scope" value="Bacteria"/>
</dbReference>
<protein>
    <recommendedName>
        <fullName evidence="16">Virulence sensor protein BvgS</fullName>
        <ecNumber evidence="3">2.7.13.3</ecNumber>
    </recommendedName>
</protein>
<feature type="coiled-coil region" evidence="19">
    <location>
        <begin position="343"/>
        <end position="402"/>
    </location>
</feature>
<keyword evidence="10" id="KW-0067">ATP-binding</keyword>
<reference evidence="25" key="1">
    <citation type="submission" date="2005-08" db="EMBL/GenBank/DDBJ databases">
        <title>Complete sequence of Dechloromonas aromatica RCB.</title>
        <authorList>
            <person name="Salinero K.K."/>
            <person name="Copeland A."/>
            <person name="Lucas S."/>
            <person name="Lapidus A."/>
            <person name="Barry K."/>
            <person name="Detter J.C."/>
            <person name="Glavina T."/>
            <person name="Hammon N."/>
            <person name="Israni S."/>
            <person name="Pitluck S."/>
            <person name="Di Bartolo G."/>
            <person name="Trong S."/>
            <person name="Schmutz J."/>
            <person name="Larimer F."/>
            <person name="Land M."/>
            <person name="Ivanova N."/>
            <person name="Richardson P."/>
        </authorList>
    </citation>
    <scope>NUCLEOTIDE SEQUENCE</scope>
    <source>
        <strain evidence="25">RCB</strain>
    </source>
</reference>
<dbReference type="EC" id="2.7.13.3" evidence="3"/>
<dbReference type="FunFam" id="1.10.287.130:FF:000038">
    <property type="entry name" value="Sensory transduction histidine kinase"/>
    <property type="match status" value="1"/>
</dbReference>
<dbReference type="GO" id="GO:0008047">
    <property type="term" value="F:enzyme activator activity"/>
    <property type="evidence" value="ECO:0007669"/>
    <property type="project" value="InterPro"/>
</dbReference>
<evidence type="ECO:0000256" key="9">
    <source>
        <dbReference type="ARBA" id="ARBA00022777"/>
    </source>
</evidence>
<evidence type="ECO:0000256" key="10">
    <source>
        <dbReference type="ARBA" id="ARBA00022840"/>
    </source>
</evidence>
<accession>Q47C11</accession>
<comment type="function">
    <text evidence="15">Member of the two-component regulatory system BvgS/BvgA. Phosphorylates BvgA via a four-step phosphorelay in response to environmental signals.</text>
</comment>
<dbReference type="SUPFAM" id="SSF53163">
    <property type="entry name" value="HybD-like"/>
    <property type="match status" value="1"/>
</dbReference>
<dbReference type="Gene3D" id="1.10.287.130">
    <property type="match status" value="1"/>
</dbReference>
<keyword evidence="14" id="KW-0131">Cell cycle</keyword>
<dbReference type="SMART" id="SM00448">
    <property type="entry name" value="REC"/>
    <property type="match status" value="2"/>
</dbReference>
<feature type="coiled-coil region" evidence="19">
    <location>
        <begin position="158"/>
        <end position="210"/>
    </location>
</feature>
<dbReference type="Gene3D" id="3.30.565.10">
    <property type="entry name" value="Histidine kinase-like ATPase, C-terminal domain"/>
    <property type="match status" value="1"/>
</dbReference>
<keyword evidence="9" id="KW-0418">Kinase</keyword>
<dbReference type="SMART" id="SM00388">
    <property type="entry name" value="HisKA"/>
    <property type="match status" value="1"/>
</dbReference>
<dbReference type="InterPro" id="IPR004358">
    <property type="entry name" value="Sig_transdc_His_kin-like_C"/>
</dbReference>
<comment type="subcellular location">
    <subcellularLocation>
        <location evidence="2">Cell membrane</location>
        <topology evidence="2">Multi-pass membrane protein</topology>
    </subcellularLocation>
</comment>
<dbReference type="Gene3D" id="3.40.50.2300">
    <property type="match status" value="2"/>
</dbReference>
<evidence type="ECO:0000259" key="24">
    <source>
        <dbReference type="PROSITE" id="PS50894"/>
    </source>
</evidence>
<feature type="domain" description="Histidine kinase" evidence="21">
    <location>
        <begin position="402"/>
        <end position="623"/>
    </location>
</feature>
<feature type="modified residue" description="4-aspartylphosphate" evidence="18">
    <location>
        <position position="696"/>
    </location>
</feature>
<dbReference type="InterPro" id="IPR011006">
    <property type="entry name" value="CheY-like_superfamily"/>
</dbReference>
<evidence type="ECO:0000256" key="7">
    <source>
        <dbReference type="ARBA" id="ARBA00022692"/>
    </source>
</evidence>
<evidence type="ECO:0000256" key="19">
    <source>
        <dbReference type="SAM" id="Coils"/>
    </source>
</evidence>
<dbReference type="EMBL" id="CP000089">
    <property type="protein sequence ID" value="AAZ47620.1"/>
    <property type="molecule type" value="Genomic_DNA"/>
</dbReference>
<dbReference type="STRING" id="159087.Daro_2890"/>
<keyword evidence="12" id="KW-0902">Two-component regulatory system</keyword>
<dbReference type="InterPro" id="IPR003594">
    <property type="entry name" value="HATPase_dom"/>
</dbReference>
<dbReference type="CDD" id="cd16922">
    <property type="entry name" value="HATPase_EvgS-ArcB-TorS-like"/>
    <property type="match status" value="1"/>
</dbReference>
<dbReference type="InterPro" id="IPR008207">
    <property type="entry name" value="Sig_transdc_His_kin_Hpt_dom"/>
</dbReference>
<dbReference type="eggNOG" id="COG0784">
    <property type="taxonomic scope" value="Bacteria"/>
</dbReference>
<evidence type="ECO:0000256" key="8">
    <source>
        <dbReference type="ARBA" id="ARBA00022741"/>
    </source>
</evidence>
<dbReference type="KEGG" id="dar:Daro_2890"/>
<dbReference type="Gene3D" id="3.30.450.20">
    <property type="entry name" value="PAS domain"/>
    <property type="match status" value="1"/>
</dbReference>
<dbReference type="GO" id="GO:0005886">
    <property type="term" value="C:plasma membrane"/>
    <property type="evidence" value="ECO:0007669"/>
    <property type="project" value="UniProtKB-SubCell"/>
</dbReference>
<comment type="catalytic activity">
    <reaction evidence="1">
        <text>ATP + protein L-histidine = ADP + protein N-phospho-L-histidine.</text>
        <dbReference type="EC" id="2.7.13.3"/>
    </reaction>
</comment>
<dbReference type="InterPro" id="IPR036641">
    <property type="entry name" value="HPT_dom_sf"/>
</dbReference>
<keyword evidence="19" id="KW-0175">Coiled coil</keyword>
<keyword evidence="8" id="KW-0547">Nucleotide-binding</keyword>
<dbReference type="InterPro" id="IPR023430">
    <property type="entry name" value="Pept_HybD-like_dom_sf"/>
</dbReference>
<evidence type="ECO:0000259" key="23">
    <source>
        <dbReference type="PROSITE" id="PS50112"/>
    </source>
</evidence>
<dbReference type="InterPro" id="IPR036097">
    <property type="entry name" value="HisK_dim/P_sf"/>
</dbReference>